<feature type="transmembrane region" description="Helical" evidence="2">
    <location>
        <begin position="321"/>
        <end position="344"/>
    </location>
</feature>
<proteinExistence type="predicted"/>
<dbReference type="Gene3D" id="3.40.50.300">
    <property type="entry name" value="P-loop containing nucleotide triphosphate hydrolases"/>
    <property type="match status" value="2"/>
</dbReference>
<dbReference type="RefSeq" id="WP_183684093.1">
    <property type="nucleotide sequence ID" value="NZ_JACHHH010000007.1"/>
</dbReference>
<keyword evidence="2" id="KW-0472">Membrane</keyword>
<name>A0A7W9W117_9FIRM</name>
<feature type="domain" description="YhaN AAA" evidence="3">
    <location>
        <begin position="1"/>
        <end position="180"/>
    </location>
</feature>
<dbReference type="Proteomes" id="UP000522163">
    <property type="component" value="Unassembled WGS sequence"/>
</dbReference>
<dbReference type="GeneID" id="85015001"/>
<dbReference type="PANTHER" id="PTHR41259:SF1">
    <property type="entry name" value="DOUBLE-STRAND BREAK REPAIR RAD50 ATPASE, PUTATIVE-RELATED"/>
    <property type="match status" value="1"/>
</dbReference>
<dbReference type="AlphaFoldDB" id="A0A7W9W117"/>
<comment type="caution">
    <text evidence="4">The sequence shown here is derived from an EMBL/GenBank/DDBJ whole genome shotgun (WGS) entry which is preliminary data.</text>
</comment>
<evidence type="ECO:0000259" key="3">
    <source>
        <dbReference type="Pfam" id="PF13514"/>
    </source>
</evidence>
<dbReference type="PANTHER" id="PTHR41259">
    <property type="entry name" value="DOUBLE-STRAND BREAK REPAIR RAD50 ATPASE, PUTATIVE-RELATED"/>
    <property type="match status" value="1"/>
</dbReference>
<evidence type="ECO:0000313" key="4">
    <source>
        <dbReference type="EMBL" id="MBB6041481.1"/>
    </source>
</evidence>
<accession>A0A7W9W117</accession>
<evidence type="ECO:0000256" key="1">
    <source>
        <dbReference type="SAM" id="Coils"/>
    </source>
</evidence>
<feature type="coiled-coil region" evidence="1">
    <location>
        <begin position="257"/>
        <end position="288"/>
    </location>
</feature>
<sequence>MILEKLYIDGFGKFSDYSLNFSPSIQILYGENEAGKSTIHAFIQAMLYGIPKGASKKEVFFQYRPFSKALGFGGSLTFSHQGKSYCVQRDFLQGGEAHITILPQGEKLFEGESFLQSVLSPFSLESFKNTVSIRQLKSSTEREMVYELQAMLSNFQESGNVELNPQAALDYLEQEEARLREKMIPDATKRYSGLLGEVKNTHRSLSLLEAEEAQSSEEKSIKGLAPKEAMIEATNREETDGEESFEKNGSVAKNCILKEESLELQRKVAEIEETREEWNRLSSLLEKEGLNNKEELLLEQEKMLQYLSHEQEEKELGKSSIFLYPLFCFFALCFAVLTTLSFLYAYTSVALPRFPFFSMGFSAYLYPFFCAFLLFLLLALSQRRIFTQQQRWVKQEKREFEEILAKRNISTFLQFQNSSKEELREEGSSYTQAKVLQYYNTLLEKWGEKEELEKSLALLEESYQKEKLLWLETSYKEKQKEQREELLRQYGILQNKADLIRPSLEENEKLQEKREALLEAKERIRQIAGEIRKSFAFHLNEDCGKALSEITGGRYDSLWIDEQLHIYVNAKEGFFPLEQASTGTIDQLYLALRLSMALLLQRENRDLLPLLFDDSFAMYDEKRLAASIGYLKKAYPAQILLFTCHHREEKILKELGIPFEQAELK</sequence>
<organism evidence="4 5">
    <name type="scientific">Oribacterium sinus</name>
    <dbReference type="NCBI Taxonomy" id="237576"/>
    <lineage>
        <taxon>Bacteria</taxon>
        <taxon>Bacillati</taxon>
        <taxon>Bacillota</taxon>
        <taxon>Clostridia</taxon>
        <taxon>Lachnospirales</taxon>
        <taxon>Lachnospiraceae</taxon>
        <taxon>Oribacterium</taxon>
    </lineage>
</organism>
<dbReference type="EMBL" id="JACHHH010000007">
    <property type="protein sequence ID" value="MBB6041481.1"/>
    <property type="molecule type" value="Genomic_DNA"/>
</dbReference>
<protein>
    <submittedName>
        <fullName evidence="4">Uncharacterized protein YhaN</fullName>
    </submittedName>
</protein>
<dbReference type="InterPro" id="IPR038734">
    <property type="entry name" value="YhaN_AAA"/>
</dbReference>
<dbReference type="SUPFAM" id="SSF52540">
    <property type="entry name" value="P-loop containing nucleoside triphosphate hydrolases"/>
    <property type="match status" value="1"/>
</dbReference>
<feature type="coiled-coil region" evidence="1">
    <location>
        <begin position="449"/>
        <end position="530"/>
    </location>
</feature>
<reference evidence="4 5" key="1">
    <citation type="submission" date="2020-08" db="EMBL/GenBank/DDBJ databases">
        <title>Genomic Encyclopedia of Type Strains, Phase IV (KMG-IV): sequencing the most valuable type-strain genomes for metagenomic binning, comparative biology and taxonomic classification.</title>
        <authorList>
            <person name="Goeker M."/>
        </authorList>
    </citation>
    <scope>NUCLEOTIDE SEQUENCE [LARGE SCALE GENOMIC DNA]</scope>
    <source>
        <strain evidence="4 5">DSM 17245</strain>
    </source>
</reference>
<evidence type="ECO:0000313" key="5">
    <source>
        <dbReference type="Proteomes" id="UP000522163"/>
    </source>
</evidence>
<dbReference type="InterPro" id="IPR027417">
    <property type="entry name" value="P-loop_NTPase"/>
</dbReference>
<gene>
    <name evidence="4" type="ORF">HNQ46_001464</name>
</gene>
<evidence type="ECO:0000256" key="2">
    <source>
        <dbReference type="SAM" id="Phobius"/>
    </source>
</evidence>
<keyword evidence="2" id="KW-1133">Transmembrane helix</keyword>
<keyword evidence="1" id="KW-0175">Coiled coil</keyword>
<feature type="transmembrane region" description="Helical" evidence="2">
    <location>
        <begin position="364"/>
        <end position="381"/>
    </location>
</feature>
<dbReference type="Pfam" id="PF13514">
    <property type="entry name" value="AAA_27"/>
    <property type="match status" value="1"/>
</dbReference>
<keyword evidence="2" id="KW-0812">Transmembrane</keyword>